<name>A0ABV2N846_9HYPH</name>
<proteinExistence type="predicted"/>
<gene>
    <name evidence="1" type="ORF">ABID37_005234</name>
</gene>
<accession>A0ABV2N846</accession>
<reference evidence="1 2" key="1">
    <citation type="submission" date="2024-06" db="EMBL/GenBank/DDBJ databases">
        <title>Genomic Encyclopedia of Type Strains, Phase IV (KMG-IV): sequencing the most valuable type-strain genomes for metagenomic binning, comparative biology and taxonomic classification.</title>
        <authorList>
            <person name="Goeker M."/>
        </authorList>
    </citation>
    <scope>NUCLEOTIDE SEQUENCE [LARGE SCALE GENOMIC DNA]</scope>
    <source>
        <strain evidence="1 2">DSM 27865</strain>
    </source>
</reference>
<organism evidence="1 2">
    <name type="scientific">Aquamicrobium terrae</name>
    <dbReference type="NCBI Taxonomy" id="1324945"/>
    <lineage>
        <taxon>Bacteria</taxon>
        <taxon>Pseudomonadati</taxon>
        <taxon>Pseudomonadota</taxon>
        <taxon>Alphaproteobacteria</taxon>
        <taxon>Hyphomicrobiales</taxon>
        <taxon>Phyllobacteriaceae</taxon>
        <taxon>Aquamicrobium</taxon>
    </lineage>
</organism>
<evidence type="ECO:0000313" key="2">
    <source>
        <dbReference type="Proteomes" id="UP001549076"/>
    </source>
</evidence>
<keyword evidence="2" id="KW-1185">Reference proteome</keyword>
<comment type="caution">
    <text evidence="1">The sequence shown here is derived from an EMBL/GenBank/DDBJ whole genome shotgun (WGS) entry which is preliminary data.</text>
</comment>
<evidence type="ECO:0000313" key="1">
    <source>
        <dbReference type="EMBL" id="MET3794993.1"/>
    </source>
</evidence>
<protein>
    <submittedName>
        <fullName evidence="1">Uncharacterized protein</fullName>
    </submittedName>
</protein>
<dbReference type="Proteomes" id="UP001549076">
    <property type="component" value="Unassembled WGS sequence"/>
</dbReference>
<sequence>MCGGLTSVHENWTLAELVAAGWNESDLQWERLTEAALSELAEGRTEPARQRFAEALRLARAEFATNDPRLAASLSNQAAAQGTLSGRIEAAAAQAWTACDRWIDGMTAPRTARSSLFHLRMERLHRPAYEERWRVKARELLAEVRNGLGETGQLELIDPQEAVARLARWSQERPVTLSDPRKLMASVILLGFRRKGSAGEIAMETHFEADSLQ</sequence>
<dbReference type="RefSeq" id="WP_354199869.1">
    <property type="nucleotide sequence ID" value="NZ_JBEPML010000037.1"/>
</dbReference>
<dbReference type="EMBL" id="JBEPML010000037">
    <property type="protein sequence ID" value="MET3794993.1"/>
    <property type="molecule type" value="Genomic_DNA"/>
</dbReference>